<comment type="caution">
    <text evidence="2">The sequence shown here is derived from an EMBL/GenBank/DDBJ whole genome shotgun (WGS) entry which is preliminary data.</text>
</comment>
<keyword evidence="2" id="KW-0378">Hydrolase</keyword>
<dbReference type="CDD" id="cd00085">
    <property type="entry name" value="HNHc"/>
    <property type="match status" value="1"/>
</dbReference>
<dbReference type="RefSeq" id="WP_379526702.1">
    <property type="nucleotide sequence ID" value="NZ_JBHSBI010000002.1"/>
</dbReference>
<keyword evidence="2" id="KW-0255">Endonuclease</keyword>
<evidence type="ECO:0000313" key="2">
    <source>
        <dbReference type="EMBL" id="MFC4006562.1"/>
    </source>
</evidence>
<evidence type="ECO:0000259" key="1">
    <source>
        <dbReference type="SMART" id="SM00507"/>
    </source>
</evidence>
<name>A0ABV8G1N1_9ACTN</name>
<dbReference type="Pfam" id="PF01844">
    <property type="entry name" value="HNH"/>
    <property type="match status" value="1"/>
</dbReference>
<dbReference type="InterPro" id="IPR003615">
    <property type="entry name" value="HNH_nuc"/>
</dbReference>
<reference evidence="3" key="1">
    <citation type="journal article" date="2019" name="Int. J. Syst. Evol. Microbiol.">
        <title>The Global Catalogue of Microorganisms (GCM) 10K type strain sequencing project: providing services to taxonomists for standard genome sequencing and annotation.</title>
        <authorList>
            <consortium name="The Broad Institute Genomics Platform"/>
            <consortium name="The Broad Institute Genome Sequencing Center for Infectious Disease"/>
            <person name="Wu L."/>
            <person name="Ma J."/>
        </authorList>
    </citation>
    <scope>NUCLEOTIDE SEQUENCE [LARGE SCALE GENOMIC DNA]</scope>
    <source>
        <strain evidence="3">TBRC 1276</strain>
    </source>
</reference>
<organism evidence="2 3">
    <name type="scientific">Nonomuraea purpurea</name>
    <dbReference type="NCBI Taxonomy" id="1849276"/>
    <lineage>
        <taxon>Bacteria</taxon>
        <taxon>Bacillati</taxon>
        <taxon>Actinomycetota</taxon>
        <taxon>Actinomycetes</taxon>
        <taxon>Streptosporangiales</taxon>
        <taxon>Streptosporangiaceae</taxon>
        <taxon>Nonomuraea</taxon>
    </lineage>
</organism>
<dbReference type="EMBL" id="JBHSBI010000002">
    <property type="protein sequence ID" value="MFC4006562.1"/>
    <property type="molecule type" value="Genomic_DNA"/>
</dbReference>
<dbReference type="SMART" id="SM00507">
    <property type="entry name" value="HNHc"/>
    <property type="match status" value="1"/>
</dbReference>
<sequence length="210" mass="23654">MARKEARFPSSLWDDVSFNGLDRSTQWLFLTVYSQPELDPAGVLPLRVRRWTHYAADMDESRTRAALDELQKAGWLEVDEETEEVYVPTFFEWERIGGQPRRVVAALDAMANCCSARLRAFAAVDLTEQIERHEPPVPRGVRAAILLRDGSRCRACGWRPGDPVPQKNGRDLYRGLEIDHIHPKSMGGTDDPDNLQVLCTTCNTSKGASV</sequence>
<gene>
    <name evidence="2" type="ORF">ACFOY2_04975</name>
</gene>
<evidence type="ECO:0000313" key="3">
    <source>
        <dbReference type="Proteomes" id="UP001595851"/>
    </source>
</evidence>
<dbReference type="Gene3D" id="1.10.30.50">
    <property type="match status" value="1"/>
</dbReference>
<protein>
    <submittedName>
        <fullName evidence="2">HNH endonuclease</fullName>
    </submittedName>
</protein>
<keyword evidence="3" id="KW-1185">Reference proteome</keyword>
<feature type="domain" description="HNH nuclease" evidence="1">
    <location>
        <begin position="140"/>
        <end position="204"/>
    </location>
</feature>
<dbReference type="Proteomes" id="UP001595851">
    <property type="component" value="Unassembled WGS sequence"/>
</dbReference>
<proteinExistence type="predicted"/>
<keyword evidence="2" id="KW-0540">Nuclease</keyword>
<dbReference type="GO" id="GO:0004519">
    <property type="term" value="F:endonuclease activity"/>
    <property type="evidence" value="ECO:0007669"/>
    <property type="project" value="UniProtKB-KW"/>
</dbReference>
<accession>A0ABV8G1N1</accession>
<dbReference type="InterPro" id="IPR002711">
    <property type="entry name" value="HNH"/>
</dbReference>